<name>A0AAI9T207_9ASCO</name>
<dbReference type="Proteomes" id="UP001202479">
    <property type="component" value="Unassembled WGS sequence"/>
</dbReference>
<evidence type="ECO:0000256" key="2">
    <source>
        <dbReference type="SAM" id="MobiDB-lite"/>
    </source>
</evidence>
<protein>
    <submittedName>
        <fullName evidence="3">Uncharacterized protein</fullName>
    </submittedName>
</protein>
<dbReference type="GO" id="GO:0005634">
    <property type="term" value="C:nucleus"/>
    <property type="evidence" value="ECO:0007669"/>
    <property type="project" value="TreeGrafter"/>
</dbReference>
<accession>A0AAI9T207</accession>
<feature type="region of interest" description="Disordered" evidence="2">
    <location>
        <begin position="96"/>
        <end position="123"/>
    </location>
</feature>
<feature type="region of interest" description="Disordered" evidence="2">
    <location>
        <begin position="1"/>
        <end position="34"/>
    </location>
</feature>
<dbReference type="SUPFAM" id="SSF52540">
    <property type="entry name" value="P-loop containing nucleoside triphosphate hydrolases"/>
    <property type="match status" value="1"/>
</dbReference>
<gene>
    <name evidence="3" type="ORF">KGF56_000270</name>
</gene>
<organism evidence="3 4">
    <name type="scientific">Candida oxycetoniae</name>
    <dbReference type="NCBI Taxonomy" id="497107"/>
    <lineage>
        <taxon>Eukaryota</taxon>
        <taxon>Fungi</taxon>
        <taxon>Dikarya</taxon>
        <taxon>Ascomycota</taxon>
        <taxon>Saccharomycotina</taxon>
        <taxon>Pichiomycetes</taxon>
        <taxon>Debaryomycetaceae</taxon>
        <taxon>Candida/Lodderomyces clade</taxon>
        <taxon>Candida</taxon>
    </lineage>
</organism>
<dbReference type="AlphaFoldDB" id="A0AAI9T207"/>
<feature type="compositionally biased region" description="Polar residues" evidence="2">
    <location>
        <begin position="371"/>
        <end position="380"/>
    </location>
</feature>
<dbReference type="GO" id="GO:0003677">
    <property type="term" value="F:DNA binding"/>
    <property type="evidence" value="ECO:0007669"/>
    <property type="project" value="TreeGrafter"/>
</dbReference>
<dbReference type="GeneID" id="73377887"/>
<dbReference type="RefSeq" id="XP_049182722.1">
    <property type="nucleotide sequence ID" value="XM_049323940.1"/>
</dbReference>
<dbReference type="InterPro" id="IPR027417">
    <property type="entry name" value="P-loop_NTPase"/>
</dbReference>
<feature type="region of interest" description="Disordered" evidence="2">
    <location>
        <begin position="898"/>
        <end position="921"/>
    </location>
</feature>
<feature type="compositionally biased region" description="Polar residues" evidence="2">
    <location>
        <begin position="388"/>
        <end position="399"/>
    </location>
</feature>
<dbReference type="EMBL" id="JAHUZD010000019">
    <property type="protein sequence ID" value="KAI3406977.2"/>
    <property type="molecule type" value="Genomic_DNA"/>
</dbReference>
<dbReference type="PANTHER" id="PTHR23389">
    <property type="entry name" value="CHROMOSOME TRANSMISSION FIDELITY FACTOR 18"/>
    <property type="match status" value="1"/>
</dbReference>
<dbReference type="PANTHER" id="PTHR23389:SF6">
    <property type="entry name" value="REPLICATION FACTOR C SUBUNIT 1"/>
    <property type="match status" value="1"/>
</dbReference>
<feature type="compositionally biased region" description="Low complexity" evidence="2">
    <location>
        <begin position="898"/>
        <end position="909"/>
    </location>
</feature>
<comment type="caution">
    <text evidence="3">The sequence shown here is derived from an EMBL/GenBank/DDBJ whole genome shotgun (WGS) entry which is preliminary data.</text>
</comment>
<evidence type="ECO:0000313" key="4">
    <source>
        <dbReference type="Proteomes" id="UP001202479"/>
    </source>
</evidence>
<feature type="compositionally biased region" description="Polar residues" evidence="2">
    <location>
        <begin position="420"/>
        <end position="437"/>
    </location>
</feature>
<sequence>MDLLQVLNGSQSRKRSRKGTEVYGKSKISKQTGENEVFSATEINAIEDINNEPDDGGRTPMVSLKTNMNRTKPKKDFKLVQDSALNRNIDSLLIENPFPLSEDNPMRGENYPTTTTTTTTTTTVSNPGNSLFARMMAASREVKLAEKAKNSKLSSESRRLDQDRQMYDCTFVDLDTAPTSKPGSLLNTIYDPHGADEEKSYFVSLKLDMNKINKSNLNAVLGETREIDAADNTMTTVEEANIEKAKEDEAWTDSSGNSLFACEIRSGASALIKQASSPKVNNMKPQKFESSENLLFRYDGDYQKTLILEKDTSIDLNTTENDDDNDDDSSKNKPTFFVTLKVNSNKHKTNENGAQRSIPSNSIFASMMAASRSSVNTKPSLQGKKTKTVNSQSNGFPQSSRDDRSPKRINQEKIEEIDSSRNIQNKDNTNTMENNVSQDTQKVSLFASMMSASRNAFRLNPLQKLKELEPPHLKPTEFLILDHQRRPSPSLVGPTKQKRKNGVFIEEFSGLCPSTGTKTPTPEYLYEIKDDDLADCALKKLPRLQKYPPLRAVFDLIGQQNSSELWVNKFQPVRMDQLLIHKESINQVRNWIGNSFLKMKSQAPVQGVNRYFKTKQNNSFIVYDDEDTEDEGYSPILILQGSCGSGKSTAVHTAMKELNGYVHEINSGMSRGRKDIFNDLKELCTTQLVHDTNGFQKGIILFEDVNVLFEQDKSFWTVVQDLIKVSRRPIVITCEELWNIPNTLVQCALEDDSIIYLDDFVVSRKLVLDYLWLCCLVNGFDVEDAIIGQIIDENWNGNNYDLRRSLAACEMMCKVERRGKLIVIKKNKPDLKNLTSTSTLDSASSSTSATAAATAAAYKDELQAMSIRLDLKSCLSLVKEEHIDTFWFLPNLNHDNNNYDNNDNNNNNNNDDDNDDDDDPVPKFHFNNVKFEYFNFIESRSRTSRASSFPKTN</sequence>
<feature type="compositionally biased region" description="Low complexity" evidence="2">
    <location>
        <begin position="113"/>
        <end position="123"/>
    </location>
</feature>
<feature type="compositionally biased region" description="Acidic residues" evidence="2">
    <location>
        <begin position="910"/>
        <end position="919"/>
    </location>
</feature>
<proteinExistence type="predicted"/>
<dbReference type="GO" id="GO:0006260">
    <property type="term" value="P:DNA replication"/>
    <property type="evidence" value="ECO:0007669"/>
    <property type="project" value="UniProtKB-KW"/>
</dbReference>
<feature type="region of interest" description="Disordered" evidence="2">
    <location>
        <begin position="369"/>
        <end position="437"/>
    </location>
</feature>
<feature type="compositionally biased region" description="Basic and acidic residues" evidence="2">
    <location>
        <begin position="400"/>
        <end position="419"/>
    </location>
</feature>
<reference evidence="3" key="1">
    <citation type="journal article" date="2022" name="DNA Res.">
        <title>Genome analysis of five recently described species of the CUG-Ser clade uncovers Candida theae as a new hybrid lineage with pathogenic potential in the Candida parapsilosis species complex.</title>
        <authorList>
            <person name="Mixao V."/>
            <person name="Del Olmo V."/>
            <person name="Hegedusova E."/>
            <person name="Saus E."/>
            <person name="Pryszcz L."/>
            <person name="Cillingova A."/>
            <person name="Nosek J."/>
            <person name="Gabaldon T."/>
        </authorList>
    </citation>
    <scope>NUCLEOTIDE SEQUENCE</scope>
    <source>
        <strain evidence="3">CBS 10844</strain>
    </source>
</reference>
<dbReference type="Gene3D" id="3.40.50.300">
    <property type="entry name" value="P-loop containing nucleotide triphosphate hydrolases"/>
    <property type="match status" value="1"/>
</dbReference>
<keyword evidence="4" id="KW-1185">Reference proteome</keyword>
<evidence type="ECO:0000313" key="3">
    <source>
        <dbReference type="EMBL" id="KAI3406977.2"/>
    </source>
</evidence>
<keyword evidence="1" id="KW-0235">DNA replication</keyword>
<evidence type="ECO:0000256" key="1">
    <source>
        <dbReference type="ARBA" id="ARBA00022705"/>
    </source>
</evidence>